<organism evidence="2 3">
    <name type="scientific">Flammeovirga pacifica</name>
    <dbReference type="NCBI Taxonomy" id="915059"/>
    <lineage>
        <taxon>Bacteria</taxon>
        <taxon>Pseudomonadati</taxon>
        <taxon>Bacteroidota</taxon>
        <taxon>Cytophagia</taxon>
        <taxon>Cytophagales</taxon>
        <taxon>Flammeovirgaceae</taxon>
        <taxon>Flammeovirga</taxon>
    </lineage>
</organism>
<evidence type="ECO:0000313" key="3">
    <source>
        <dbReference type="Proteomes" id="UP000179797"/>
    </source>
</evidence>
<evidence type="ECO:0000313" key="2">
    <source>
        <dbReference type="EMBL" id="OHX68265.1"/>
    </source>
</evidence>
<dbReference type="STRING" id="915059.NH26_18890"/>
<keyword evidence="1" id="KW-0732">Signal</keyword>
<dbReference type="OrthoDB" id="9837893at2"/>
<gene>
    <name evidence="2" type="ORF">NH26_18890</name>
</gene>
<sequence>MKKLLITLPFLFISLFIMADHGEEGEEKNKSEKYDHMNTAPKDVSSPFIKGLANETSLELFKEGRKHMMIIDSKTDHILFDGLNEETDYVRIYTDQTDGKDCLIIWRKEKKDNKTGEITWSKFTYKEYSTIGWRPIDNTTNQVKSYK</sequence>
<feature type="signal peptide" evidence="1">
    <location>
        <begin position="1"/>
        <end position="19"/>
    </location>
</feature>
<dbReference type="Proteomes" id="UP000179797">
    <property type="component" value="Unassembled WGS sequence"/>
</dbReference>
<keyword evidence="3" id="KW-1185">Reference proteome</keyword>
<comment type="caution">
    <text evidence="2">The sequence shown here is derived from an EMBL/GenBank/DDBJ whole genome shotgun (WGS) entry which is preliminary data.</text>
</comment>
<accession>A0A1S1Z5A4</accession>
<proteinExistence type="predicted"/>
<dbReference type="AlphaFoldDB" id="A0A1S1Z5A4"/>
<dbReference type="RefSeq" id="WP_139263170.1">
    <property type="nucleotide sequence ID" value="NZ_JRYR02000001.1"/>
</dbReference>
<protein>
    <submittedName>
        <fullName evidence="2">Uncharacterized protein</fullName>
    </submittedName>
</protein>
<name>A0A1S1Z5A4_FLAPC</name>
<feature type="chain" id="PRO_5012955495" evidence="1">
    <location>
        <begin position="20"/>
        <end position="147"/>
    </location>
</feature>
<evidence type="ECO:0000256" key="1">
    <source>
        <dbReference type="SAM" id="SignalP"/>
    </source>
</evidence>
<reference evidence="2 3" key="1">
    <citation type="journal article" date="2012" name="Int. J. Syst. Evol. Microbiol.">
        <title>Flammeovirga pacifica sp. nov., isolated from deep-sea sediment.</title>
        <authorList>
            <person name="Xu H."/>
            <person name="Fu Y."/>
            <person name="Yang N."/>
            <person name="Ding Z."/>
            <person name="Lai Q."/>
            <person name="Zeng R."/>
        </authorList>
    </citation>
    <scope>NUCLEOTIDE SEQUENCE [LARGE SCALE GENOMIC DNA]</scope>
    <source>
        <strain evidence="3">DSM 24597 / LMG 26175 / WPAGA1</strain>
    </source>
</reference>
<dbReference type="EMBL" id="JRYR02000001">
    <property type="protein sequence ID" value="OHX68265.1"/>
    <property type="molecule type" value="Genomic_DNA"/>
</dbReference>